<keyword evidence="2" id="KW-1185">Reference proteome</keyword>
<comment type="caution">
    <text evidence="1">The sequence shown here is derived from an EMBL/GenBank/DDBJ whole genome shotgun (WGS) entry which is preliminary data.</text>
</comment>
<sequence>MDGKFNFESRNLYGYPRNPEEFSIDTLIQRVEEFQRRDHLETLEKLTEENCSLQQRILRYRKYSCLTLDILEKVYEGMLAMQKVLNECLEEEKAVEQAWLIFKEGESGWREYSSGRWI</sequence>
<gene>
    <name evidence="1" type="ORF">CC78DRAFT_586273</name>
</gene>
<organism evidence="1 2">
    <name type="scientific">Lojkania enalia</name>
    <dbReference type="NCBI Taxonomy" id="147567"/>
    <lineage>
        <taxon>Eukaryota</taxon>
        <taxon>Fungi</taxon>
        <taxon>Dikarya</taxon>
        <taxon>Ascomycota</taxon>
        <taxon>Pezizomycotina</taxon>
        <taxon>Dothideomycetes</taxon>
        <taxon>Pleosporomycetidae</taxon>
        <taxon>Pleosporales</taxon>
        <taxon>Pleosporales incertae sedis</taxon>
        <taxon>Lojkania</taxon>
    </lineage>
</organism>
<dbReference type="Proteomes" id="UP000800093">
    <property type="component" value="Unassembled WGS sequence"/>
</dbReference>
<evidence type="ECO:0000313" key="1">
    <source>
        <dbReference type="EMBL" id="KAF2259114.1"/>
    </source>
</evidence>
<name>A0A9P4K454_9PLEO</name>
<dbReference type="AlphaFoldDB" id="A0A9P4K454"/>
<dbReference type="OrthoDB" id="3434684at2759"/>
<proteinExistence type="predicted"/>
<protein>
    <submittedName>
        <fullName evidence="1">Uncharacterized protein</fullName>
    </submittedName>
</protein>
<evidence type="ECO:0000313" key="2">
    <source>
        <dbReference type="Proteomes" id="UP000800093"/>
    </source>
</evidence>
<dbReference type="EMBL" id="ML986719">
    <property type="protein sequence ID" value="KAF2259114.1"/>
    <property type="molecule type" value="Genomic_DNA"/>
</dbReference>
<reference evidence="2" key="1">
    <citation type="journal article" date="2020" name="Stud. Mycol.">
        <title>101 Dothideomycetes genomes: A test case for predicting lifestyles and emergence of pathogens.</title>
        <authorList>
            <person name="Haridas S."/>
            <person name="Albert R."/>
            <person name="Binder M."/>
            <person name="Bloem J."/>
            <person name="LaButti K."/>
            <person name="Salamov A."/>
            <person name="Andreopoulos B."/>
            <person name="Baker S."/>
            <person name="Barry K."/>
            <person name="Bills G."/>
            <person name="Bluhm B."/>
            <person name="Cannon C."/>
            <person name="Castanera R."/>
            <person name="Culley D."/>
            <person name="Daum C."/>
            <person name="Ezra D."/>
            <person name="Gonzalez J."/>
            <person name="Henrissat B."/>
            <person name="Kuo A."/>
            <person name="Liang C."/>
            <person name="Lipzen A."/>
            <person name="Lutzoni F."/>
            <person name="Magnuson J."/>
            <person name="Mondo S."/>
            <person name="Nolan M."/>
            <person name="Ohm R."/>
            <person name="Pangilinan J."/>
            <person name="Park H.-J."/>
            <person name="Ramirez L."/>
            <person name="Alfaro M."/>
            <person name="Sun H."/>
            <person name="Tritt A."/>
            <person name="Yoshinaga Y."/>
            <person name="Zwiers L.-H."/>
            <person name="Turgeon B."/>
            <person name="Goodwin S."/>
            <person name="Spatafora J."/>
            <person name="Crous P."/>
            <person name="Grigoriev I."/>
        </authorList>
    </citation>
    <scope>NUCLEOTIDE SEQUENCE [LARGE SCALE GENOMIC DNA]</scope>
    <source>
        <strain evidence="2">CBS 304.66</strain>
    </source>
</reference>
<accession>A0A9P4K454</accession>